<dbReference type="AlphaFoldDB" id="A0A5R9G8I2"/>
<evidence type="ECO:0000313" key="1">
    <source>
        <dbReference type="EMBL" id="TLS52712.1"/>
    </source>
</evidence>
<dbReference type="OrthoDB" id="73040at2"/>
<sequence>MRKLWLSAAGLAIVALAVYFVGTNDGSNVASKNIDEQRLKQIVSEYSAGVRTAASASISSDRLTVVSGDDVTTEYPLPKDEFFLSIAPYIENTHPCAIHSLTGCRGELANMSFDVTIEDSDGRTVFDRAVTSQPNGFIDLWLPRDDKYRVTIERDGLSTTSTISTFEGDNTCIATMRLS</sequence>
<dbReference type="Gene3D" id="2.60.40.3700">
    <property type="match status" value="1"/>
</dbReference>
<organism evidence="1 2">
    <name type="scientific">Paenibacillus antri</name>
    <dbReference type="NCBI Taxonomy" id="2582848"/>
    <lineage>
        <taxon>Bacteria</taxon>
        <taxon>Bacillati</taxon>
        <taxon>Bacillota</taxon>
        <taxon>Bacilli</taxon>
        <taxon>Bacillales</taxon>
        <taxon>Paenibacillaceae</taxon>
        <taxon>Paenibacillus</taxon>
    </lineage>
</organism>
<accession>A0A5R9G8I2</accession>
<gene>
    <name evidence="1" type="ORF">FE782_08775</name>
</gene>
<protein>
    <recommendedName>
        <fullName evidence="3">CueP family metal-binding protein</fullName>
    </recommendedName>
</protein>
<name>A0A5R9G8I2_9BACL</name>
<dbReference type="RefSeq" id="WP_138193703.1">
    <property type="nucleotide sequence ID" value="NZ_VCIW01000004.1"/>
</dbReference>
<evidence type="ECO:0000313" key="2">
    <source>
        <dbReference type="Proteomes" id="UP000309676"/>
    </source>
</evidence>
<dbReference type="Proteomes" id="UP000309676">
    <property type="component" value="Unassembled WGS sequence"/>
</dbReference>
<dbReference type="InterPro" id="IPR047808">
    <property type="entry name" value="CueP-like"/>
</dbReference>
<dbReference type="EMBL" id="VCIW01000004">
    <property type="protein sequence ID" value="TLS52712.1"/>
    <property type="molecule type" value="Genomic_DNA"/>
</dbReference>
<keyword evidence="2" id="KW-1185">Reference proteome</keyword>
<dbReference type="Pfam" id="PF21172">
    <property type="entry name" value="CueP"/>
    <property type="match status" value="1"/>
</dbReference>
<evidence type="ECO:0008006" key="3">
    <source>
        <dbReference type="Google" id="ProtNLM"/>
    </source>
</evidence>
<reference evidence="1 2" key="1">
    <citation type="submission" date="2019-05" db="EMBL/GenBank/DDBJ databases">
        <authorList>
            <person name="Narsing Rao M.P."/>
            <person name="Li W.J."/>
        </authorList>
    </citation>
    <scope>NUCLEOTIDE SEQUENCE [LARGE SCALE GENOMIC DNA]</scope>
    <source>
        <strain evidence="1 2">SYSU_K30003</strain>
    </source>
</reference>
<dbReference type="NCBIfam" id="NF038094">
    <property type="entry name" value="CueP_fam"/>
    <property type="match status" value="1"/>
</dbReference>
<comment type="caution">
    <text evidence="1">The sequence shown here is derived from an EMBL/GenBank/DDBJ whole genome shotgun (WGS) entry which is preliminary data.</text>
</comment>
<proteinExistence type="predicted"/>